<evidence type="ECO:0000256" key="1">
    <source>
        <dbReference type="ARBA" id="ARBA00022491"/>
    </source>
</evidence>
<name>A0AAW9HTF6_9ACTO</name>
<evidence type="ECO:0000313" key="8">
    <source>
        <dbReference type="Proteomes" id="UP001281731"/>
    </source>
</evidence>
<dbReference type="EMBL" id="JAWNGC010000001">
    <property type="protein sequence ID" value="MDY5154358.1"/>
    <property type="molecule type" value="Genomic_DNA"/>
</dbReference>
<evidence type="ECO:0000256" key="2">
    <source>
        <dbReference type="ARBA" id="ARBA00023015"/>
    </source>
</evidence>
<gene>
    <name evidence="7" type="ORF">R6G80_01255</name>
</gene>
<dbReference type="GO" id="GO:0000976">
    <property type="term" value="F:transcription cis-regulatory region binding"/>
    <property type="evidence" value="ECO:0007669"/>
    <property type="project" value="TreeGrafter"/>
</dbReference>
<accession>A0AAW9HTF6</accession>
<keyword evidence="1" id="KW-0678">Repressor</keyword>
<dbReference type="SMART" id="SM00354">
    <property type="entry name" value="HTH_LACI"/>
    <property type="match status" value="1"/>
</dbReference>
<dbReference type="InterPro" id="IPR010982">
    <property type="entry name" value="Lambda_DNA-bd_dom_sf"/>
</dbReference>
<dbReference type="Gene3D" id="1.10.260.40">
    <property type="entry name" value="lambda repressor-like DNA-binding domains"/>
    <property type="match status" value="1"/>
</dbReference>
<keyword evidence="4" id="KW-0804">Transcription</keyword>
<dbReference type="CDD" id="cd06267">
    <property type="entry name" value="PBP1_LacI_sugar_binding-like"/>
    <property type="match status" value="1"/>
</dbReference>
<dbReference type="Gene3D" id="3.40.50.2300">
    <property type="match status" value="2"/>
</dbReference>
<dbReference type="InterPro" id="IPR001387">
    <property type="entry name" value="Cro/C1-type_HTH"/>
</dbReference>
<dbReference type="PROSITE" id="PS00356">
    <property type="entry name" value="HTH_LACI_1"/>
    <property type="match status" value="1"/>
</dbReference>
<dbReference type="AlphaFoldDB" id="A0AAW9HTF6"/>
<dbReference type="InterPro" id="IPR000843">
    <property type="entry name" value="HTH_LacI"/>
</dbReference>
<dbReference type="GO" id="GO:0003700">
    <property type="term" value="F:DNA-binding transcription factor activity"/>
    <property type="evidence" value="ECO:0007669"/>
    <property type="project" value="TreeGrafter"/>
</dbReference>
<protein>
    <submittedName>
        <fullName evidence="7">LacI family DNA-binding transcriptional regulator</fullName>
    </submittedName>
</protein>
<evidence type="ECO:0000256" key="3">
    <source>
        <dbReference type="ARBA" id="ARBA00023125"/>
    </source>
</evidence>
<evidence type="ECO:0000313" key="7">
    <source>
        <dbReference type="EMBL" id="MDY5154358.1"/>
    </source>
</evidence>
<dbReference type="PROSITE" id="PS50943">
    <property type="entry name" value="HTH_CROC1"/>
    <property type="match status" value="1"/>
</dbReference>
<evidence type="ECO:0000256" key="4">
    <source>
        <dbReference type="ARBA" id="ARBA00023163"/>
    </source>
</evidence>
<reference evidence="7" key="1">
    <citation type="submission" date="2023-10" db="EMBL/GenBank/DDBJ databases">
        <title>Whole Genome based description of the genera Actinobaculum and Actinotignum reveals a complex phylogenetic relationship within the species included in the genus Actinotignum.</title>
        <authorList>
            <person name="Jensen C.S."/>
            <person name="Dargis R."/>
            <person name="Kemp M."/>
            <person name="Christensen J.J."/>
        </authorList>
    </citation>
    <scope>NUCLEOTIDE SEQUENCE</scope>
    <source>
        <strain evidence="7">SLA_B511</strain>
    </source>
</reference>
<feature type="domain" description="HTH cro/C1-type" evidence="6">
    <location>
        <begin position="3"/>
        <end position="54"/>
    </location>
</feature>
<keyword evidence="3 7" id="KW-0238">DNA-binding</keyword>
<comment type="caution">
    <text evidence="7">The sequence shown here is derived from an EMBL/GenBank/DDBJ whole genome shotgun (WGS) entry which is preliminary data.</text>
</comment>
<dbReference type="SUPFAM" id="SSF53822">
    <property type="entry name" value="Periplasmic binding protein-like I"/>
    <property type="match status" value="1"/>
</dbReference>
<dbReference type="InterPro" id="IPR028082">
    <property type="entry name" value="Peripla_BP_I"/>
</dbReference>
<dbReference type="Proteomes" id="UP001281731">
    <property type="component" value="Unassembled WGS sequence"/>
</dbReference>
<sequence length="331" mass="37054">MDSKKITIHDVARIAGVSPTTVSRALSRPGRVNLDTAKRVRKIADELGYRTKALEPQEEEKLHGSIMTLASDLKYPIFAEFLYGMQNRCLKNNFCLLTATTKENYDIERDTILRMFPHVDGFIFTTARISDSAIRKVATMKPTVIMNREVGGVQAIICDDRPALYATVVRLKELGHTSLSYISGPEASWQNGFRWQSLKTICEREKIRLRQITGTIRGNIFSAKKAFRSYIQHPTSAVIAFNDLQAIELMDLFIAHGIKIPGDVSLIGIDDIPGNTSTKIPLTSIRIPREDMGAVAANRLIERILNKTSVNTTPIYCRSVFIERESIGPAK</sequence>
<dbReference type="PANTHER" id="PTHR30146">
    <property type="entry name" value="LACI-RELATED TRANSCRIPTIONAL REPRESSOR"/>
    <property type="match status" value="1"/>
</dbReference>
<evidence type="ECO:0000259" key="5">
    <source>
        <dbReference type="PROSITE" id="PS50932"/>
    </source>
</evidence>
<evidence type="ECO:0000259" key="6">
    <source>
        <dbReference type="PROSITE" id="PS50943"/>
    </source>
</evidence>
<dbReference type="PANTHER" id="PTHR30146:SF148">
    <property type="entry name" value="HTH-TYPE TRANSCRIPTIONAL REPRESSOR PURR-RELATED"/>
    <property type="match status" value="1"/>
</dbReference>
<feature type="domain" description="HTH lacI-type" evidence="5">
    <location>
        <begin position="6"/>
        <end position="50"/>
    </location>
</feature>
<dbReference type="CDD" id="cd01392">
    <property type="entry name" value="HTH_LacI"/>
    <property type="match status" value="1"/>
</dbReference>
<dbReference type="InterPro" id="IPR046335">
    <property type="entry name" value="LacI/GalR-like_sensor"/>
</dbReference>
<proteinExistence type="predicted"/>
<keyword evidence="2" id="KW-0805">Transcription regulation</keyword>
<dbReference type="PROSITE" id="PS50932">
    <property type="entry name" value="HTH_LACI_2"/>
    <property type="match status" value="1"/>
</dbReference>
<dbReference type="Pfam" id="PF00356">
    <property type="entry name" value="LacI"/>
    <property type="match status" value="1"/>
</dbReference>
<dbReference type="SUPFAM" id="SSF47413">
    <property type="entry name" value="lambda repressor-like DNA-binding domains"/>
    <property type="match status" value="1"/>
</dbReference>
<organism evidence="7 8">
    <name type="scientific">Actinotignum urinale</name>
    <dbReference type="NCBI Taxonomy" id="190146"/>
    <lineage>
        <taxon>Bacteria</taxon>
        <taxon>Bacillati</taxon>
        <taxon>Actinomycetota</taxon>
        <taxon>Actinomycetes</taxon>
        <taxon>Actinomycetales</taxon>
        <taxon>Actinomycetaceae</taxon>
        <taxon>Actinotignum</taxon>
    </lineage>
</organism>
<dbReference type="Pfam" id="PF13377">
    <property type="entry name" value="Peripla_BP_3"/>
    <property type="match status" value="1"/>
</dbReference>
<dbReference type="RefSeq" id="WP_320756287.1">
    <property type="nucleotide sequence ID" value="NZ_JAWNGC010000001.1"/>
</dbReference>